<evidence type="ECO:0000313" key="4">
    <source>
        <dbReference type="Proteomes" id="UP000614996"/>
    </source>
</evidence>
<feature type="signal peptide" evidence="2">
    <location>
        <begin position="1"/>
        <end position="23"/>
    </location>
</feature>
<evidence type="ECO:0000256" key="2">
    <source>
        <dbReference type="SAM" id="SignalP"/>
    </source>
</evidence>
<feature type="region of interest" description="Disordered" evidence="1">
    <location>
        <begin position="28"/>
        <end position="62"/>
    </location>
</feature>
<accession>A0A8J4AIM2</accession>
<dbReference type="PROSITE" id="PS51257">
    <property type="entry name" value="PROKAR_LIPOPROTEIN"/>
    <property type="match status" value="1"/>
</dbReference>
<dbReference type="RefSeq" id="WP_207129009.1">
    <property type="nucleotide sequence ID" value="NZ_BOPO01000146.1"/>
</dbReference>
<dbReference type="Proteomes" id="UP000614996">
    <property type="component" value="Unassembled WGS sequence"/>
</dbReference>
<organism evidence="3 4">
    <name type="scientific">Actinocatenispora comari</name>
    <dbReference type="NCBI Taxonomy" id="2807577"/>
    <lineage>
        <taxon>Bacteria</taxon>
        <taxon>Bacillati</taxon>
        <taxon>Actinomycetota</taxon>
        <taxon>Actinomycetes</taxon>
        <taxon>Micromonosporales</taxon>
        <taxon>Micromonosporaceae</taxon>
        <taxon>Actinocatenispora</taxon>
    </lineage>
</organism>
<dbReference type="AlphaFoldDB" id="A0A8J4AIM2"/>
<feature type="chain" id="PRO_5038339691" description="DUF3558 domain-containing protein" evidence="2">
    <location>
        <begin position="24"/>
        <end position="200"/>
    </location>
</feature>
<keyword evidence="2" id="KW-0732">Signal</keyword>
<sequence length="200" mass="20410">MRTRHVALAGALLAGVAALSGCARLEHPTANEPKTATPAPVGAGEFEKAPTPSASPTPPSKAGGTCTLLDYASVQAATGTEFQVAAASSNSGAKACALQVLYSDYPSLVLSVIGTQADAKAFDKAAPSDSDDLSNLGSAAYSRILAAGDGAGPAVEIAWLGKHQQIVTLRYTYPRDVGAHTARENVGKLADYARTLEAKR</sequence>
<dbReference type="EMBL" id="BOPO01000146">
    <property type="protein sequence ID" value="GIL31429.1"/>
    <property type="molecule type" value="Genomic_DNA"/>
</dbReference>
<keyword evidence="4" id="KW-1185">Reference proteome</keyword>
<evidence type="ECO:0000256" key="1">
    <source>
        <dbReference type="SAM" id="MobiDB-lite"/>
    </source>
</evidence>
<proteinExistence type="predicted"/>
<name>A0A8J4AIM2_9ACTN</name>
<evidence type="ECO:0008006" key="5">
    <source>
        <dbReference type="Google" id="ProtNLM"/>
    </source>
</evidence>
<comment type="caution">
    <text evidence="3">The sequence shown here is derived from an EMBL/GenBank/DDBJ whole genome shotgun (WGS) entry which is preliminary data.</text>
</comment>
<protein>
    <recommendedName>
        <fullName evidence="5">DUF3558 domain-containing protein</fullName>
    </recommendedName>
</protein>
<reference evidence="4" key="1">
    <citation type="journal article" date="2021" name="Int. J. Syst. Evol. Microbiol.">
        <title>Actinocatenispora comari sp. nov., an endophytic actinomycete isolated from aerial parts of Comarum salesowianum.</title>
        <authorList>
            <person name="Oyunbileg N."/>
            <person name="Iizaka Y."/>
            <person name="Hamada M."/>
            <person name="Davaapurev B.O."/>
            <person name="Fukumoto A."/>
            <person name="Tsetseg B."/>
            <person name="Kato F."/>
            <person name="Tamura T."/>
            <person name="Batkhuu J."/>
            <person name="Anzai Y."/>
        </authorList>
    </citation>
    <scope>NUCLEOTIDE SEQUENCE [LARGE SCALE GENOMIC DNA]</scope>
    <source>
        <strain evidence="4">NUM-2625</strain>
    </source>
</reference>
<gene>
    <name evidence="3" type="ORF">NUM_66830</name>
</gene>
<evidence type="ECO:0000313" key="3">
    <source>
        <dbReference type="EMBL" id="GIL31429.1"/>
    </source>
</evidence>